<evidence type="ECO:0000313" key="1">
    <source>
        <dbReference type="EMBL" id="MFD1368872.1"/>
    </source>
</evidence>
<keyword evidence="2" id="KW-1185">Reference proteome</keyword>
<dbReference type="RefSeq" id="WP_317788293.1">
    <property type="nucleotide sequence ID" value="NZ_AP028461.1"/>
</dbReference>
<sequence>MMTGRGSALPRSIVVLFALLVALLAAVGEGAAGEGAAGELAAVEVTAAEVTASAAPPRPVAASCARTEHVTRTGAAEVSTIVEPAAEPPAVTAPVADRAPALTSQDTACAAVSRAPPHAA</sequence>
<accession>A0ABW4ADW5</accession>
<reference evidence="2" key="1">
    <citation type="journal article" date="2019" name="Int. J. Syst. Evol. Microbiol.">
        <title>The Global Catalogue of Microorganisms (GCM) 10K type strain sequencing project: providing services to taxonomists for standard genome sequencing and annotation.</title>
        <authorList>
            <consortium name="The Broad Institute Genomics Platform"/>
            <consortium name="The Broad Institute Genome Sequencing Center for Infectious Disease"/>
            <person name="Wu L."/>
            <person name="Ma J."/>
        </authorList>
    </citation>
    <scope>NUCLEOTIDE SEQUENCE [LARGE SCALE GENOMIC DNA]</scope>
    <source>
        <strain evidence="2">CCM 7526</strain>
    </source>
</reference>
<evidence type="ECO:0000313" key="2">
    <source>
        <dbReference type="Proteomes" id="UP001597183"/>
    </source>
</evidence>
<dbReference type="EMBL" id="JBHTMK010000037">
    <property type="protein sequence ID" value="MFD1368872.1"/>
    <property type="molecule type" value="Genomic_DNA"/>
</dbReference>
<name>A0ABW4ADW5_9ACTN</name>
<organism evidence="1 2">
    <name type="scientific">Actinoplanes sichuanensis</name>
    <dbReference type="NCBI Taxonomy" id="512349"/>
    <lineage>
        <taxon>Bacteria</taxon>
        <taxon>Bacillati</taxon>
        <taxon>Actinomycetota</taxon>
        <taxon>Actinomycetes</taxon>
        <taxon>Micromonosporales</taxon>
        <taxon>Micromonosporaceae</taxon>
        <taxon>Actinoplanes</taxon>
    </lineage>
</organism>
<protein>
    <recommendedName>
        <fullName evidence="3">Secreted protein</fullName>
    </recommendedName>
</protein>
<gene>
    <name evidence="1" type="ORF">ACFQ5G_26305</name>
</gene>
<comment type="caution">
    <text evidence="1">The sequence shown here is derived from an EMBL/GenBank/DDBJ whole genome shotgun (WGS) entry which is preliminary data.</text>
</comment>
<proteinExistence type="predicted"/>
<dbReference type="Proteomes" id="UP001597183">
    <property type="component" value="Unassembled WGS sequence"/>
</dbReference>
<evidence type="ECO:0008006" key="3">
    <source>
        <dbReference type="Google" id="ProtNLM"/>
    </source>
</evidence>